<evidence type="ECO:0000313" key="4">
    <source>
        <dbReference type="EMBL" id="MBA0851226.1"/>
    </source>
</evidence>
<protein>
    <recommendedName>
        <fullName evidence="3">Cyanobacterial aminoacyl-tRNA synthetase CAAD domain-containing protein</fullName>
    </recommendedName>
</protein>
<feature type="transmembrane region" description="Helical" evidence="2">
    <location>
        <begin position="55"/>
        <end position="74"/>
    </location>
</feature>
<evidence type="ECO:0000256" key="1">
    <source>
        <dbReference type="ARBA" id="ARBA00004141"/>
    </source>
</evidence>
<dbReference type="OrthoDB" id="2014299at2759"/>
<dbReference type="InterPro" id="IPR033344">
    <property type="entry name" value="CURT1"/>
</dbReference>
<comment type="subcellular location">
    <subcellularLocation>
        <location evidence="1">Membrane</location>
        <topology evidence="1">Multi-pass membrane protein</topology>
    </subcellularLocation>
</comment>
<dbReference type="InterPro" id="IPR025564">
    <property type="entry name" value="CAAD_dom"/>
</dbReference>
<dbReference type="GO" id="GO:0009535">
    <property type="term" value="C:chloroplast thylakoid membrane"/>
    <property type="evidence" value="ECO:0007669"/>
    <property type="project" value="TreeGrafter"/>
</dbReference>
<dbReference type="PANTHER" id="PTHR33222:SF2">
    <property type="entry name" value="PROTEIN CURVATURE THYLAKOID 1D, CHLOROPLASTIC"/>
    <property type="match status" value="1"/>
</dbReference>
<organism evidence="4 5">
    <name type="scientific">Gossypium schwendimanii</name>
    <name type="common">Cotton</name>
    <dbReference type="NCBI Taxonomy" id="34291"/>
    <lineage>
        <taxon>Eukaryota</taxon>
        <taxon>Viridiplantae</taxon>
        <taxon>Streptophyta</taxon>
        <taxon>Embryophyta</taxon>
        <taxon>Tracheophyta</taxon>
        <taxon>Spermatophyta</taxon>
        <taxon>Magnoliopsida</taxon>
        <taxon>eudicotyledons</taxon>
        <taxon>Gunneridae</taxon>
        <taxon>Pentapetalae</taxon>
        <taxon>rosids</taxon>
        <taxon>malvids</taxon>
        <taxon>Malvales</taxon>
        <taxon>Malvaceae</taxon>
        <taxon>Malvoideae</taxon>
        <taxon>Gossypium</taxon>
    </lineage>
</organism>
<evidence type="ECO:0000259" key="3">
    <source>
        <dbReference type="Pfam" id="PF14159"/>
    </source>
</evidence>
<feature type="domain" description="Cyanobacterial aminoacyl-tRNA synthetase CAAD" evidence="3">
    <location>
        <begin position="142"/>
        <end position="217"/>
    </location>
</feature>
<dbReference type="EMBL" id="JABFAF010000003">
    <property type="protein sequence ID" value="MBA0851226.1"/>
    <property type="molecule type" value="Genomic_DNA"/>
</dbReference>
<dbReference type="AlphaFoldDB" id="A0A7J9KY16"/>
<keyword evidence="2" id="KW-0812">Transmembrane</keyword>
<dbReference type="Proteomes" id="UP000593576">
    <property type="component" value="Unassembled WGS sequence"/>
</dbReference>
<comment type="caution">
    <text evidence="4">The sequence shown here is derived from an EMBL/GenBank/DDBJ whole genome shotgun (WGS) entry which is preliminary data.</text>
</comment>
<keyword evidence="5" id="KW-1185">Reference proteome</keyword>
<dbReference type="PANTHER" id="PTHR33222">
    <property type="match status" value="1"/>
</dbReference>
<evidence type="ECO:0000256" key="2">
    <source>
        <dbReference type="SAM" id="Phobius"/>
    </source>
</evidence>
<reference evidence="4 5" key="1">
    <citation type="journal article" date="2019" name="Genome Biol. Evol.">
        <title>Insights into the evolution of the New World diploid cottons (Gossypium, subgenus Houzingenia) based on genome sequencing.</title>
        <authorList>
            <person name="Grover C.E."/>
            <person name="Arick M.A. 2nd"/>
            <person name="Thrash A."/>
            <person name="Conover J.L."/>
            <person name="Sanders W.S."/>
            <person name="Peterson D.G."/>
            <person name="Frelichowski J.E."/>
            <person name="Scheffler J.A."/>
            <person name="Scheffler B.E."/>
            <person name="Wendel J.F."/>
        </authorList>
    </citation>
    <scope>NUCLEOTIDE SEQUENCE [LARGE SCALE GENOMIC DNA]</scope>
    <source>
        <strain evidence="4">1</strain>
        <tissue evidence="4">Leaf</tissue>
    </source>
</reference>
<gene>
    <name evidence="4" type="ORF">Goshw_015754</name>
</gene>
<accession>A0A7J9KY16</accession>
<keyword evidence="2" id="KW-0472">Membrane</keyword>
<name>A0A7J9KY16_GOSSC</name>
<keyword evidence="2" id="KW-1133">Transmembrane helix</keyword>
<sequence length="234" mass="26586">MKLSRSLTQPISPLPTISFFTPHPSFRPRLRPLPPSRTTVPPPTASIHVRYPKPYLIFIVYFLFELLVIFIYFFTYNRVLCFNNNPLLKAKASKETSDGEAALEEVAAVEKNVYDEKVTVEKLKEEPLAFQFSEKLNIKLDPEDAYSITLYGSATVVALRLASALVGAVDSIPLFPSLMEIVGLGYTCWFSSRYLLFKKNREELAAQIQDRKQRLVGLNDELRDRISSGSNLDF</sequence>
<proteinExistence type="predicted"/>
<evidence type="ECO:0000313" key="5">
    <source>
        <dbReference type="Proteomes" id="UP000593576"/>
    </source>
</evidence>
<dbReference type="Pfam" id="PF14159">
    <property type="entry name" value="CAAD"/>
    <property type="match status" value="1"/>
</dbReference>